<dbReference type="EMBL" id="JAAXOT010000028">
    <property type="protein sequence ID" value="NKY60777.1"/>
    <property type="molecule type" value="Genomic_DNA"/>
</dbReference>
<dbReference type="AlphaFoldDB" id="A0A846YNS8"/>
<evidence type="ECO:0000313" key="1">
    <source>
        <dbReference type="EMBL" id="NKY60777.1"/>
    </source>
</evidence>
<gene>
    <name evidence="1" type="ORF">HGA15_32505</name>
</gene>
<dbReference type="Proteomes" id="UP000570678">
    <property type="component" value="Unassembled WGS sequence"/>
</dbReference>
<reference evidence="1 2" key="1">
    <citation type="submission" date="2020-04" db="EMBL/GenBank/DDBJ databases">
        <title>MicrobeNet Type strains.</title>
        <authorList>
            <person name="Nicholson A.C."/>
        </authorList>
    </citation>
    <scope>NUCLEOTIDE SEQUENCE [LARGE SCALE GENOMIC DNA]</scope>
    <source>
        <strain evidence="1 2">JCM 3332</strain>
    </source>
</reference>
<keyword evidence="2" id="KW-1185">Reference proteome</keyword>
<organism evidence="1 2">
    <name type="scientific">Nocardia flavorosea</name>
    <dbReference type="NCBI Taxonomy" id="53429"/>
    <lineage>
        <taxon>Bacteria</taxon>
        <taxon>Bacillati</taxon>
        <taxon>Actinomycetota</taxon>
        <taxon>Actinomycetes</taxon>
        <taxon>Mycobacteriales</taxon>
        <taxon>Nocardiaceae</taxon>
        <taxon>Nocardia</taxon>
    </lineage>
</organism>
<protein>
    <submittedName>
        <fullName evidence="1">Uncharacterized protein</fullName>
    </submittedName>
</protein>
<sequence length="80" mass="9396">MRDDQTLRDGAAEFVQQAVAAEKARVEHIRRQLLQTDSCASCGVVVGDQVRHVEWHEEQQKWRRAVFKTFEQFAKPRRTE</sequence>
<evidence type="ECO:0000313" key="2">
    <source>
        <dbReference type="Proteomes" id="UP000570678"/>
    </source>
</evidence>
<dbReference type="RefSeq" id="WP_062979871.1">
    <property type="nucleotide sequence ID" value="NZ_JAAXOT010000028.1"/>
</dbReference>
<proteinExistence type="predicted"/>
<accession>A0A846YNS8</accession>
<comment type="caution">
    <text evidence="1">The sequence shown here is derived from an EMBL/GenBank/DDBJ whole genome shotgun (WGS) entry which is preliminary data.</text>
</comment>
<name>A0A846YNS8_9NOCA</name>